<dbReference type="Proteomes" id="UP001217500">
    <property type="component" value="Chromosome"/>
</dbReference>
<dbReference type="RefSeq" id="WP_289504188.1">
    <property type="nucleotide sequence ID" value="NZ_CP116805.1"/>
</dbReference>
<evidence type="ECO:0000256" key="2">
    <source>
        <dbReference type="ARBA" id="ARBA00012528"/>
    </source>
</evidence>
<dbReference type="PANTHER" id="PTHR45138:SF9">
    <property type="entry name" value="DIGUANYLATE CYCLASE DGCM-RELATED"/>
    <property type="match status" value="1"/>
</dbReference>
<feature type="transmembrane region" description="Helical" evidence="7">
    <location>
        <begin position="247"/>
        <end position="267"/>
    </location>
</feature>
<dbReference type="InterPro" id="IPR042240">
    <property type="entry name" value="CHASE_sf"/>
</dbReference>
<dbReference type="SUPFAM" id="SSF55785">
    <property type="entry name" value="PYP-like sensor domain (PAS domain)"/>
    <property type="match status" value="1"/>
</dbReference>
<dbReference type="InterPro" id="IPR000014">
    <property type="entry name" value="PAS"/>
</dbReference>
<dbReference type="AlphaFoldDB" id="A0AAE9XQK8"/>
<proteinExistence type="predicted"/>
<dbReference type="EC" id="2.7.7.65" evidence="2"/>
<keyword evidence="11" id="KW-0548">Nucleotidyltransferase</keyword>
<evidence type="ECO:0000256" key="5">
    <source>
        <dbReference type="ARBA" id="ARBA00023136"/>
    </source>
</evidence>
<organism evidence="11 12">
    <name type="scientific">Gimibacter soli</name>
    <dbReference type="NCBI Taxonomy" id="3024400"/>
    <lineage>
        <taxon>Bacteria</taxon>
        <taxon>Pseudomonadati</taxon>
        <taxon>Pseudomonadota</taxon>
        <taxon>Alphaproteobacteria</taxon>
        <taxon>Kordiimonadales</taxon>
        <taxon>Temperatibacteraceae</taxon>
        <taxon>Gimibacter</taxon>
    </lineage>
</organism>
<dbReference type="EMBL" id="CP116805">
    <property type="protein sequence ID" value="WCL54469.1"/>
    <property type="molecule type" value="Genomic_DNA"/>
</dbReference>
<dbReference type="FunFam" id="3.30.70.270:FF:000001">
    <property type="entry name" value="Diguanylate cyclase domain protein"/>
    <property type="match status" value="1"/>
</dbReference>
<feature type="domain" description="GGDEF" evidence="10">
    <location>
        <begin position="432"/>
        <end position="564"/>
    </location>
</feature>
<dbReference type="GO" id="GO:0052621">
    <property type="term" value="F:diguanylate cyclase activity"/>
    <property type="evidence" value="ECO:0007669"/>
    <property type="project" value="UniProtKB-EC"/>
</dbReference>
<evidence type="ECO:0000256" key="1">
    <source>
        <dbReference type="ARBA" id="ARBA00004370"/>
    </source>
</evidence>
<dbReference type="PANTHER" id="PTHR45138">
    <property type="entry name" value="REGULATORY COMPONENTS OF SENSORY TRANSDUCTION SYSTEM"/>
    <property type="match status" value="1"/>
</dbReference>
<dbReference type="PROSITE" id="PS50887">
    <property type="entry name" value="GGDEF"/>
    <property type="match status" value="1"/>
</dbReference>
<dbReference type="InterPro" id="IPR050469">
    <property type="entry name" value="Diguanylate_Cyclase"/>
</dbReference>
<accession>A0AAE9XQK8</accession>
<dbReference type="CDD" id="cd01949">
    <property type="entry name" value="GGDEF"/>
    <property type="match status" value="1"/>
</dbReference>
<feature type="domain" description="CHASE" evidence="9">
    <location>
        <begin position="103"/>
        <end position="178"/>
    </location>
</feature>
<dbReference type="SMART" id="SM01079">
    <property type="entry name" value="CHASE"/>
    <property type="match status" value="1"/>
</dbReference>
<dbReference type="GO" id="GO:1902201">
    <property type="term" value="P:negative regulation of bacterial-type flagellum-dependent cell motility"/>
    <property type="evidence" value="ECO:0007669"/>
    <property type="project" value="TreeGrafter"/>
</dbReference>
<comment type="subcellular location">
    <subcellularLocation>
        <location evidence="1">Membrane</location>
    </subcellularLocation>
</comment>
<keyword evidence="4 7" id="KW-1133">Transmembrane helix</keyword>
<keyword evidence="5 7" id="KW-0472">Membrane</keyword>
<dbReference type="Pfam" id="PF03924">
    <property type="entry name" value="CHASE"/>
    <property type="match status" value="1"/>
</dbReference>
<protein>
    <recommendedName>
        <fullName evidence="2">diguanylate cyclase</fullName>
        <ecNumber evidence="2">2.7.7.65</ecNumber>
    </recommendedName>
</protein>
<dbReference type="GO" id="GO:0006355">
    <property type="term" value="P:regulation of DNA-templated transcription"/>
    <property type="evidence" value="ECO:0007669"/>
    <property type="project" value="InterPro"/>
</dbReference>
<evidence type="ECO:0000256" key="7">
    <source>
        <dbReference type="SAM" id="Phobius"/>
    </source>
</evidence>
<dbReference type="KEGG" id="gso:PH603_01685"/>
<dbReference type="InterPro" id="IPR029787">
    <property type="entry name" value="Nucleotide_cyclase"/>
</dbReference>
<dbReference type="SUPFAM" id="SSF55073">
    <property type="entry name" value="Nucleotide cyclase"/>
    <property type="match status" value="1"/>
</dbReference>
<evidence type="ECO:0000256" key="6">
    <source>
        <dbReference type="ARBA" id="ARBA00034247"/>
    </source>
</evidence>
<evidence type="ECO:0000313" key="11">
    <source>
        <dbReference type="EMBL" id="WCL54469.1"/>
    </source>
</evidence>
<dbReference type="GO" id="GO:0005886">
    <property type="term" value="C:plasma membrane"/>
    <property type="evidence" value="ECO:0007669"/>
    <property type="project" value="TreeGrafter"/>
</dbReference>
<dbReference type="InterPro" id="IPR006189">
    <property type="entry name" value="CHASE_dom"/>
</dbReference>
<dbReference type="Pfam" id="PF00990">
    <property type="entry name" value="GGDEF"/>
    <property type="match status" value="1"/>
</dbReference>
<feature type="domain" description="PAS" evidence="8">
    <location>
        <begin position="279"/>
        <end position="333"/>
    </location>
</feature>
<sequence length="564" mass="61220">MRFVPSLVLWLALAVLVNTLASSERERTRLQEQNTANSAGVAILSKFETELKSNVYLSTGLVAYIASVDDVNREDLHAAMQGVFRAGRYIRNIGVAPDNRLDYVYPLEGNEGAIGIYYPDISTQWPQVQRAIASRTTVISGPLPLVQGGIGLVARTPVFLESGDYWGIISLVIDIKELAVGVARSPAARDVKFALRAVSGDDGQISPIWGDQNLFQPKVMPPSMDVAGGRWEISVQPALAASKGDSWLTFLTLIANAVALLSGIVLYRFQAVHREMHANRRKLQVILNTSRAAIMVYDAKGLIHEANQAANKLFSNDGKTLVGCSIHLILPGDIGVPEVNGVAYTGADADAVPMNARALDGTIIPVEIKAGETEFDGKSLNVCALRDIRDRIVYEEKLQALANTDAMTGSFNRRYFNERATESFLQAKRYGRPLSLMIFDIDHFKAVNDSYGHPTGDIVIKAVASIAAKLLRSTDILGRIGGEEFAVLMPETGATQAEVLAERLRFSIERANMTSEHGLPLQVTISIGIASFPDNSAANVDELLSVADKALYRAKQSGRNRVAA</sequence>
<keyword evidence="3 7" id="KW-0812">Transmembrane</keyword>
<dbReference type="InterPro" id="IPR013767">
    <property type="entry name" value="PAS_fold"/>
</dbReference>
<evidence type="ECO:0000256" key="3">
    <source>
        <dbReference type="ARBA" id="ARBA00022692"/>
    </source>
</evidence>
<keyword evidence="12" id="KW-1185">Reference proteome</keyword>
<dbReference type="Gene3D" id="3.30.450.20">
    <property type="entry name" value="PAS domain"/>
    <property type="match status" value="1"/>
</dbReference>
<name>A0AAE9XQK8_9PROT</name>
<dbReference type="Gene3D" id="3.30.450.350">
    <property type="entry name" value="CHASE domain"/>
    <property type="match status" value="1"/>
</dbReference>
<dbReference type="InterPro" id="IPR043128">
    <property type="entry name" value="Rev_trsase/Diguanyl_cyclase"/>
</dbReference>
<dbReference type="PROSITE" id="PS50112">
    <property type="entry name" value="PAS"/>
    <property type="match status" value="1"/>
</dbReference>
<keyword evidence="11" id="KW-0808">Transferase</keyword>
<evidence type="ECO:0000259" key="10">
    <source>
        <dbReference type="PROSITE" id="PS50887"/>
    </source>
</evidence>
<dbReference type="Gene3D" id="3.30.70.270">
    <property type="match status" value="1"/>
</dbReference>
<dbReference type="InterPro" id="IPR035965">
    <property type="entry name" value="PAS-like_dom_sf"/>
</dbReference>
<dbReference type="SMART" id="SM00267">
    <property type="entry name" value="GGDEF"/>
    <property type="match status" value="1"/>
</dbReference>
<dbReference type="PROSITE" id="PS50839">
    <property type="entry name" value="CHASE"/>
    <property type="match status" value="1"/>
</dbReference>
<dbReference type="InterPro" id="IPR000160">
    <property type="entry name" value="GGDEF_dom"/>
</dbReference>
<evidence type="ECO:0000259" key="8">
    <source>
        <dbReference type="PROSITE" id="PS50112"/>
    </source>
</evidence>
<gene>
    <name evidence="11" type="ORF">PH603_01685</name>
</gene>
<dbReference type="Pfam" id="PF00989">
    <property type="entry name" value="PAS"/>
    <property type="match status" value="1"/>
</dbReference>
<dbReference type="GO" id="GO:0043709">
    <property type="term" value="P:cell adhesion involved in single-species biofilm formation"/>
    <property type="evidence" value="ECO:0007669"/>
    <property type="project" value="TreeGrafter"/>
</dbReference>
<evidence type="ECO:0000256" key="4">
    <source>
        <dbReference type="ARBA" id="ARBA00022989"/>
    </source>
</evidence>
<evidence type="ECO:0000313" key="12">
    <source>
        <dbReference type="Proteomes" id="UP001217500"/>
    </source>
</evidence>
<dbReference type="GO" id="GO:0007165">
    <property type="term" value="P:signal transduction"/>
    <property type="evidence" value="ECO:0007669"/>
    <property type="project" value="UniProtKB-ARBA"/>
</dbReference>
<dbReference type="NCBIfam" id="TIGR00229">
    <property type="entry name" value="sensory_box"/>
    <property type="match status" value="1"/>
</dbReference>
<evidence type="ECO:0000259" key="9">
    <source>
        <dbReference type="PROSITE" id="PS50839"/>
    </source>
</evidence>
<reference evidence="11" key="1">
    <citation type="submission" date="2023-01" db="EMBL/GenBank/DDBJ databases">
        <title>The genome sequence of Kordiimonadaceae bacterium 6D33.</title>
        <authorList>
            <person name="Liu Y."/>
        </authorList>
    </citation>
    <scope>NUCLEOTIDE SEQUENCE</scope>
    <source>
        <strain evidence="11">6D33</strain>
    </source>
</reference>
<dbReference type="NCBIfam" id="TIGR00254">
    <property type="entry name" value="GGDEF"/>
    <property type="match status" value="1"/>
</dbReference>
<comment type="catalytic activity">
    <reaction evidence="6">
        <text>2 GTP = 3',3'-c-di-GMP + 2 diphosphate</text>
        <dbReference type="Rhea" id="RHEA:24898"/>
        <dbReference type="ChEBI" id="CHEBI:33019"/>
        <dbReference type="ChEBI" id="CHEBI:37565"/>
        <dbReference type="ChEBI" id="CHEBI:58805"/>
        <dbReference type="EC" id="2.7.7.65"/>
    </reaction>
</comment>